<comment type="caution">
    <text evidence="2">The sequence shown here is derived from an EMBL/GenBank/DDBJ whole genome shotgun (WGS) entry which is preliminary data.</text>
</comment>
<evidence type="ECO:0000313" key="2">
    <source>
        <dbReference type="EMBL" id="CAD8120567.1"/>
    </source>
</evidence>
<proteinExistence type="predicted"/>
<dbReference type="Proteomes" id="UP000692954">
    <property type="component" value="Unassembled WGS sequence"/>
</dbReference>
<gene>
    <name evidence="2" type="ORF">PSON_ATCC_30995.1.T1270023</name>
</gene>
<reference evidence="2" key="1">
    <citation type="submission" date="2021-01" db="EMBL/GenBank/DDBJ databases">
        <authorList>
            <consortium name="Genoscope - CEA"/>
            <person name="William W."/>
        </authorList>
    </citation>
    <scope>NUCLEOTIDE SEQUENCE</scope>
</reference>
<sequence length="390" mass="45787">MASKSSAFLIETGLIKAFQARYISSSDVGFYLKMAVNFTAFQNFSIVGSNYSSSDAIQQQNIILCKSYQIRRCLKFKISQNQNTTKTRAYKVLYEIFIIKKQISRQFGMLLKEQYDYRLKTIEDKLEHQEQFLNKKINHLEDRIRSINIIYDRIDELAERINLLHTLFDKLKENFDAKLMSQDDKITNLNSKINRLKNEDIQYLYNLIKKASATSKELSSEVQNAKNKDIGQSEVLFKQELKQSKILGERLQSPLFIQRNDNYQKTDRIRSITLEKDKGQDLKGKQENIQQEQNLNNTKSIMKTETQKLIDKYQFTLQNKGENENNQIKIDQQRLSYAKAEGGPNIDQVKFLTTQQQFLLERTISQDHIPKSKYLNSTNQIKEQLKNLRK</sequence>
<name>A0A8S1QZY8_9CILI</name>
<evidence type="ECO:0000313" key="3">
    <source>
        <dbReference type="Proteomes" id="UP000692954"/>
    </source>
</evidence>
<protein>
    <submittedName>
        <fullName evidence="2">Uncharacterized protein</fullName>
    </submittedName>
</protein>
<organism evidence="2 3">
    <name type="scientific">Paramecium sonneborni</name>
    <dbReference type="NCBI Taxonomy" id="65129"/>
    <lineage>
        <taxon>Eukaryota</taxon>
        <taxon>Sar</taxon>
        <taxon>Alveolata</taxon>
        <taxon>Ciliophora</taxon>
        <taxon>Intramacronucleata</taxon>
        <taxon>Oligohymenophorea</taxon>
        <taxon>Peniculida</taxon>
        <taxon>Parameciidae</taxon>
        <taxon>Paramecium</taxon>
    </lineage>
</organism>
<dbReference type="EMBL" id="CAJJDN010000127">
    <property type="protein sequence ID" value="CAD8120567.1"/>
    <property type="molecule type" value="Genomic_DNA"/>
</dbReference>
<feature type="coiled-coil region" evidence="1">
    <location>
        <begin position="123"/>
        <end position="228"/>
    </location>
</feature>
<keyword evidence="3" id="KW-1185">Reference proteome</keyword>
<accession>A0A8S1QZY8</accession>
<evidence type="ECO:0000256" key="1">
    <source>
        <dbReference type="SAM" id="Coils"/>
    </source>
</evidence>
<keyword evidence="1" id="KW-0175">Coiled coil</keyword>
<dbReference type="AlphaFoldDB" id="A0A8S1QZY8"/>